<comment type="caution">
    <text evidence="7">The sequence shown here is derived from an EMBL/GenBank/DDBJ whole genome shotgun (WGS) entry which is preliminary data.</text>
</comment>
<evidence type="ECO:0000256" key="4">
    <source>
        <dbReference type="ARBA" id="ARBA00023136"/>
    </source>
</evidence>
<dbReference type="PROSITE" id="PS50262">
    <property type="entry name" value="G_PROTEIN_RECEP_F1_2"/>
    <property type="match status" value="1"/>
</dbReference>
<reference evidence="7" key="1">
    <citation type="journal article" date="2019" name="bioRxiv">
        <title>The Genome of the Zebra Mussel, Dreissena polymorpha: A Resource for Invasive Species Research.</title>
        <authorList>
            <person name="McCartney M.A."/>
            <person name="Auch B."/>
            <person name="Kono T."/>
            <person name="Mallez S."/>
            <person name="Zhang Y."/>
            <person name="Obille A."/>
            <person name="Becker A."/>
            <person name="Abrahante J.E."/>
            <person name="Garbe J."/>
            <person name="Badalamenti J.P."/>
            <person name="Herman A."/>
            <person name="Mangelson H."/>
            <person name="Liachko I."/>
            <person name="Sullivan S."/>
            <person name="Sone E.D."/>
            <person name="Koren S."/>
            <person name="Silverstein K.A.T."/>
            <person name="Beckman K.B."/>
            <person name="Gohl D.M."/>
        </authorList>
    </citation>
    <scope>NUCLEOTIDE SEQUENCE</scope>
    <source>
        <strain evidence="7">Duluth1</strain>
        <tissue evidence="7">Whole animal</tissue>
    </source>
</reference>
<evidence type="ECO:0000256" key="3">
    <source>
        <dbReference type="ARBA" id="ARBA00022989"/>
    </source>
</evidence>
<feature type="transmembrane region" description="Helical" evidence="5">
    <location>
        <begin position="374"/>
        <end position="393"/>
    </location>
</feature>
<evidence type="ECO:0000256" key="2">
    <source>
        <dbReference type="ARBA" id="ARBA00022692"/>
    </source>
</evidence>
<dbReference type="Pfam" id="PF10324">
    <property type="entry name" value="7TM_GPCR_Srw"/>
    <property type="match status" value="1"/>
</dbReference>
<feature type="transmembrane region" description="Helical" evidence="5">
    <location>
        <begin position="131"/>
        <end position="149"/>
    </location>
</feature>
<keyword evidence="8" id="KW-1185">Reference proteome</keyword>
<accession>A0A9D4K280</accession>
<dbReference type="InterPro" id="IPR019427">
    <property type="entry name" value="7TM_GPCR_serpentine_rcpt_Srw"/>
</dbReference>
<evidence type="ECO:0000256" key="1">
    <source>
        <dbReference type="ARBA" id="ARBA00004370"/>
    </source>
</evidence>
<dbReference type="Pfam" id="PF00001">
    <property type="entry name" value="7tm_1"/>
    <property type="match status" value="1"/>
</dbReference>
<feature type="transmembrane region" description="Helical" evidence="5">
    <location>
        <begin position="265"/>
        <end position="289"/>
    </location>
</feature>
<protein>
    <recommendedName>
        <fullName evidence="6">G-protein coupled receptors family 1 profile domain-containing protein</fullName>
    </recommendedName>
</protein>
<evidence type="ECO:0000259" key="6">
    <source>
        <dbReference type="PROSITE" id="PS50262"/>
    </source>
</evidence>
<reference evidence="7" key="2">
    <citation type="submission" date="2020-11" db="EMBL/GenBank/DDBJ databases">
        <authorList>
            <person name="McCartney M.A."/>
            <person name="Auch B."/>
            <person name="Kono T."/>
            <person name="Mallez S."/>
            <person name="Becker A."/>
            <person name="Gohl D.M."/>
            <person name="Silverstein K.A.T."/>
            <person name="Koren S."/>
            <person name="Bechman K.B."/>
            <person name="Herman A."/>
            <person name="Abrahante J.E."/>
            <person name="Garbe J."/>
        </authorList>
    </citation>
    <scope>NUCLEOTIDE SEQUENCE</scope>
    <source>
        <strain evidence="7">Duluth1</strain>
        <tissue evidence="7">Whole animal</tissue>
    </source>
</reference>
<gene>
    <name evidence="7" type="ORF">DPMN_131196</name>
</gene>
<dbReference type="Proteomes" id="UP000828390">
    <property type="component" value="Unassembled WGS sequence"/>
</dbReference>
<keyword evidence="4 5" id="KW-0472">Membrane</keyword>
<proteinExistence type="predicted"/>
<feature type="transmembrane region" description="Helical" evidence="5">
    <location>
        <begin position="170"/>
        <end position="191"/>
    </location>
</feature>
<name>A0A9D4K280_DREPO</name>
<dbReference type="PANTHER" id="PTHR47023">
    <property type="entry name" value="SEX PEPTIDE RECEPTOR"/>
    <property type="match status" value="1"/>
</dbReference>
<dbReference type="Gene3D" id="1.20.1070.10">
    <property type="entry name" value="Rhodopsin 7-helix transmembrane proteins"/>
    <property type="match status" value="1"/>
</dbReference>
<feature type="domain" description="G-protein coupled receptors family 1 profile" evidence="6">
    <location>
        <begin position="64"/>
        <end position="390"/>
    </location>
</feature>
<dbReference type="CDD" id="cd14978">
    <property type="entry name" value="7tmA_FMRFamide_R-like"/>
    <property type="match status" value="1"/>
</dbReference>
<dbReference type="AlphaFoldDB" id="A0A9D4K280"/>
<evidence type="ECO:0000313" key="7">
    <source>
        <dbReference type="EMBL" id="KAH3829203.1"/>
    </source>
</evidence>
<comment type="subcellular location">
    <subcellularLocation>
        <location evidence="1">Membrane</location>
    </subcellularLocation>
</comment>
<evidence type="ECO:0000313" key="8">
    <source>
        <dbReference type="Proteomes" id="UP000828390"/>
    </source>
</evidence>
<dbReference type="SUPFAM" id="SSF81321">
    <property type="entry name" value="Family A G protein-coupled receptor-like"/>
    <property type="match status" value="1"/>
</dbReference>
<feature type="transmembrane region" description="Helical" evidence="5">
    <location>
        <begin position="49"/>
        <end position="73"/>
    </location>
</feature>
<dbReference type="InterPro" id="IPR053071">
    <property type="entry name" value="GPCR1-related_rcpt"/>
</dbReference>
<dbReference type="EMBL" id="JAIWYP010000005">
    <property type="protein sequence ID" value="KAH3829203.1"/>
    <property type="molecule type" value="Genomic_DNA"/>
</dbReference>
<organism evidence="7 8">
    <name type="scientific">Dreissena polymorpha</name>
    <name type="common">Zebra mussel</name>
    <name type="synonym">Mytilus polymorpha</name>
    <dbReference type="NCBI Taxonomy" id="45954"/>
    <lineage>
        <taxon>Eukaryota</taxon>
        <taxon>Metazoa</taxon>
        <taxon>Spiralia</taxon>
        <taxon>Lophotrochozoa</taxon>
        <taxon>Mollusca</taxon>
        <taxon>Bivalvia</taxon>
        <taxon>Autobranchia</taxon>
        <taxon>Heteroconchia</taxon>
        <taxon>Euheterodonta</taxon>
        <taxon>Imparidentia</taxon>
        <taxon>Neoheterodontei</taxon>
        <taxon>Myida</taxon>
        <taxon>Dreissenoidea</taxon>
        <taxon>Dreissenidae</taxon>
        <taxon>Dreissena</taxon>
    </lineage>
</organism>
<dbReference type="GO" id="GO:0008528">
    <property type="term" value="F:G protein-coupled peptide receptor activity"/>
    <property type="evidence" value="ECO:0007669"/>
    <property type="project" value="InterPro"/>
</dbReference>
<dbReference type="InterPro" id="IPR000276">
    <property type="entry name" value="GPCR_Rhodpsn"/>
</dbReference>
<evidence type="ECO:0000256" key="5">
    <source>
        <dbReference type="SAM" id="Phobius"/>
    </source>
</evidence>
<keyword evidence="3 5" id="KW-1133">Transmembrane helix</keyword>
<feature type="transmembrane region" description="Helical" evidence="5">
    <location>
        <begin position="85"/>
        <end position="111"/>
    </location>
</feature>
<sequence>MLVFTPSASYHTAHDCIYDNDSFTELLYEDFDSYVISPWQWVEDHEIDVLSIFIVLFAIATVVMNVCVIVTFVRQKILAAFNIILLGISVFDTLTVLVPAVAEVTVLFLGQRLPKDISVEQCQAWAYMTKYLPTIAHNASVWLTVGLAYDRYIVVKRPFISKRKYTRKRSVIMICVVFLLAVLSNLCRFFDTDYMNVKIVSAENVMEMIRESKEHNFENVTVNVDFGQISKELLEQTCRSSKGHTSCRAVYKPFFRDFKLYEFCFYWFVIIFVKFIPCITLLILDTLMLRALRKAEKLRHNISYHSSIAADTMPGGRKRFFNESRRMTVLLFVAIIIVAVVELPMGFVLMFWTLAELHGQKFMSEETLSDLSRTANICVYVSYPFIFLLYCCISAKFRAGFCRLCCFAKKGNCQPPSTCGLESNL</sequence>
<dbReference type="GO" id="GO:0016020">
    <property type="term" value="C:membrane"/>
    <property type="evidence" value="ECO:0007669"/>
    <property type="project" value="UniProtKB-SubCell"/>
</dbReference>
<feature type="transmembrane region" description="Helical" evidence="5">
    <location>
        <begin position="327"/>
        <end position="354"/>
    </location>
</feature>
<dbReference type="InterPro" id="IPR017452">
    <property type="entry name" value="GPCR_Rhodpsn_7TM"/>
</dbReference>
<keyword evidence="2 5" id="KW-0812">Transmembrane</keyword>
<dbReference type="PANTHER" id="PTHR47023:SF1">
    <property type="entry name" value="SEX PEPTIDE RECEPTOR"/>
    <property type="match status" value="1"/>
</dbReference>
<dbReference type="PRINTS" id="PR00237">
    <property type="entry name" value="GPCRRHODOPSN"/>
</dbReference>